<sequence length="100" mass="11070">MSGQRRQSGFGGVVYFIGIISAGVYFTFASVQGDYGLFRRVRIDAEAAALAAERDALMVEIAALRNKTHRLSDEYLDLDLLDEQARSMLGLVRGDEVVLR</sequence>
<feature type="coiled-coil region" evidence="1">
    <location>
        <begin position="47"/>
        <end position="74"/>
    </location>
</feature>
<dbReference type="RefSeq" id="WP_281841755.1">
    <property type="nucleotide sequence ID" value="NZ_BROH01000004.1"/>
</dbReference>
<organism evidence="3 4">
    <name type="scientific">Sinisalibacter aestuarii</name>
    <dbReference type="NCBI Taxonomy" id="2949426"/>
    <lineage>
        <taxon>Bacteria</taxon>
        <taxon>Pseudomonadati</taxon>
        <taxon>Pseudomonadota</taxon>
        <taxon>Alphaproteobacteria</taxon>
        <taxon>Rhodobacterales</taxon>
        <taxon>Roseobacteraceae</taxon>
        <taxon>Sinisalibacter</taxon>
    </lineage>
</organism>
<keyword evidence="2" id="KW-0812">Transmembrane</keyword>
<evidence type="ECO:0000313" key="3">
    <source>
        <dbReference type="EMBL" id="GKY87770.1"/>
    </source>
</evidence>
<evidence type="ECO:0000256" key="1">
    <source>
        <dbReference type="SAM" id="Coils"/>
    </source>
</evidence>
<evidence type="ECO:0000256" key="2">
    <source>
        <dbReference type="SAM" id="Phobius"/>
    </source>
</evidence>
<dbReference type="EMBL" id="BROH01000004">
    <property type="protein sequence ID" value="GKY87770.1"/>
    <property type="molecule type" value="Genomic_DNA"/>
</dbReference>
<dbReference type="Proteomes" id="UP001144205">
    <property type="component" value="Unassembled WGS sequence"/>
</dbReference>
<proteinExistence type="predicted"/>
<reference evidence="3" key="1">
    <citation type="journal article" date="2023" name="Int. J. Syst. Evol. Microbiol.">
        <title>Sinisalibacter aestuarii sp. nov., isolated from estuarine sediment of the Arakawa River.</title>
        <authorList>
            <person name="Arafat S.T."/>
            <person name="Hirano S."/>
            <person name="Sato A."/>
            <person name="Takeuchi K."/>
            <person name="Yasuda T."/>
            <person name="Terahara T."/>
            <person name="Hamada M."/>
            <person name="Kobayashi T."/>
        </authorList>
    </citation>
    <scope>NUCLEOTIDE SEQUENCE</scope>
    <source>
        <strain evidence="3">B-399</strain>
    </source>
</reference>
<keyword evidence="1" id="KW-0175">Coiled coil</keyword>
<keyword evidence="2" id="KW-0472">Membrane</keyword>
<protein>
    <submittedName>
        <fullName evidence="3">Septum formation initiator</fullName>
    </submittedName>
</protein>
<comment type="caution">
    <text evidence="3">The sequence shown here is derived from an EMBL/GenBank/DDBJ whole genome shotgun (WGS) entry which is preliminary data.</text>
</comment>
<dbReference type="InterPro" id="IPR007060">
    <property type="entry name" value="FtsL/DivIC"/>
</dbReference>
<dbReference type="Pfam" id="PF04977">
    <property type="entry name" value="DivIC"/>
    <property type="match status" value="1"/>
</dbReference>
<accession>A0ABQ5LRY6</accession>
<evidence type="ECO:0000313" key="4">
    <source>
        <dbReference type="Proteomes" id="UP001144205"/>
    </source>
</evidence>
<gene>
    <name evidence="3" type="ORF">STA1M1_16390</name>
</gene>
<feature type="transmembrane region" description="Helical" evidence="2">
    <location>
        <begin position="12"/>
        <end position="31"/>
    </location>
</feature>
<keyword evidence="4" id="KW-1185">Reference proteome</keyword>
<name>A0ABQ5LRY6_9RHOB</name>
<keyword evidence="2" id="KW-1133">Transmembrane helix</keyword>